<dbReference type="GO" id="GO:0022625">
    <property type="term" value="C:cytosolic large ribosomal subunit"/>
    <property type="evidence" value="ECO:0007669"/>
    <property type="project" value="TreeGrafter"/>
</dbReference>
<sequence length="104" mass="12398">GQWRKMTAEFLLYMFKNAQSNAEPKSVDVELLIIKHTQMNIAPRWALYAQRAHSWNDLYKSYTCHIEMILPEEEQIAPKPQDEIPQKKNMSQKKVKNKNLWPRN</sequence>
<evidence type="ECO:0000256" key="2">
    <source>
        <dbReference type="ARBA" id="ARBA00022980"/>
    </source>
</evidence>
<comment type="caution">
    <text evidence="8">The sequence shown here is derived from an EMBL/GenBank/DDBJ whole genome shotgun (WGS) entry which is preliminary data.</text>
</comment>
<dbReference type="GO" id="GO:0002181">
    <property type="term" value="P:cytoplasmic translation"/>
    <property type="evidence" value="ECO:0007669"/>
    <property type="project" value="TreeGrafter"/>
</dbReference>
<dbReference type="PANTHER" id="PTHR11593:SF11">
    <property type="entry name" value="LARGE RIBOSOMAL SUBUNIT PROTEIN UL22"/>
    <property type="match status" value="1"/>
</dbReference>
<organism evidence="8 9">
    <name type="scientific">Crocuta crocuta</name>
    <name type="common">Spotted hyena</name>
    <dbReference type="NCBI Taxonomy" id="9678"/>
    <lineage>
        <taxon>Eukaryota</taxon>
        <taxon>Metazoa</taxon>
        <taxon>Chordata</taxon>
        <taxon>Craniata</taxon>
        <taxon>Vertebrata</taxon>
        <taxon>Euteleostomi</taxon>
        <taxon>Mammalia</taxon>
        <taxon>Eutheria</taxon>
        <taxon>Laurasiatheria</taxon>
        <taxon>Carnivora</taxon>
        <taxon>Feliformia</taxon>
        <taxon>Hyaenidae</taxon>
        <taxon>Crocuta</taxon>
    </lineage>
</organism>
<dbReference type="InterPro" id="IPR036394">
    <property type="entry name" value="Ribosomal_uL22_sf"/>
</dbReference>
<feature type="non-terminal residue" evidence="8">
    <location>
        <position position="104"/>
    </location>
</feature>
<dbReference type="PANTHER" id="PTHR11593">
    <property type="entry name" value="60S RIBOSOMAL PROTEIN L17"/>
    <property type="match status" value="1"/>
</dbReference>
<gene>
    <name evidence="8" type="primary">Rpl17_0</name>
    <name evidence="8" type="ORF">FOF47_R22765</name>
</gene>
<comment type="similarity">
    <text evidence="1 6">Belongs to the universal ribosomal protein uL22 family.</text>
</comment>
<feature type="region of interest" description="Disordered" evidence="7">
    <location>
        <begin position="77"/>
        <end position="104"/>
    </location>
</feature>
<proteinExistence type="inferred from homology"/>
<keyword evidence="2 6" id="KW-0689">Ribosomal protein</keyword>
<evidence type="ECO:0000256" key="5">
    <source>
        <dbReference type="ARBA" id="ARBA00035325"/>
    </source>
</evidence>
<dbReference type="Gene3D" id="3.90.470.10">
    <property type="entry name" value="Ribosomal protein L22/L17"/>
    <property type="match status" value="1"/>
</dbReference>
<dbReference type="EMBL" id="VOAJ01001972">
    <property type="protein sequence ID" value="KAF0883732.1"/>
    <property type="molecule type" value="Genomic_DNA"/>
</dbReference>
<evidence type="ECO:0000256" key="4">
    <source>
        <dbReference type="ARBA" id="ARBA00035207"/>
    </source>
</evidence>
<evidence type="ECO:0000313" key="8">
    <source>
        <dbReference type="EMBL" id="KAF0883732.1"/>
    </source>
</evidence>
<evidence type="ECO:0000256" key="1">
    <source>
        <dbReference type="ARBA" id="ARBA00009451"/>
    </source>
</evidence>
<dbReference type="Pfam" id="PF00237">
    <property type="entry name" value="Ribosomal_L22"/>
    <property type="match status" value="1"/>
</dbReference>
<dbReference type="InterPro" id="IPR005721">
    <property type="entry name" value="Ribosomal_uL22_euk/arc"/>
</dbReference>
<evidence type="ECO:0000256" key="6">
    <source>
        <dbReference type="RuleBase" id="RU004005"/>
    </source>
</evidence>
<feature type="non-terminal residue" evidence="8">
    <location>
        <position position="1"/>
    </location>
</feature>
<evidence type="ECO:0000256" key="7">
    <source>
        <dbReference type="SAM" id="MobiDB-lite"/>
    </source>
</evidence>
<keyword evidence="9" id="KW-1185">Reference proteome</keyword>
<dbReference type="InterPro" id="IPR001063">
    <property type="entry name" value="Ribosomal_uL22"/>
</dbReference>
<accession>A0A6G1B7F0</accession>
<protein>
    <recommendedName>
        <fullName evidence="4">Large ribosomal subunit protein uL22</fullName>
    </recommendedName>
    <alternativeName>
        <fullName evidence="5">60S ribosomal protein L17</fullName>
    </alternativeName>
</protein>
<evidence type="ECO:0000313" key="9">
    <source>
        <dbReference type="Proteomes" id="UP000475037"/>
    </source>
</evidence>
<dbReference type="GO" id="GO:0003735">
    <property type="term" value="F:structural constituent of ribosome"/>
    <property type="evidence" value="ECO:0007669"/>
    <property type="project" value="InterPro"/>
</dbReference>
<name>A0A6G1B7F0_CROCR</name>
<dbReference type="SUPFAM" id="SSF54843">
    <property type="entry name" value="Ribosomal protein L22"/>
    <property type="match status" value="1"/>
</dbReference>
<keyword evidence="3 6" id="KW-0687">Ribonucleoprotein</keyword>
<dbReference type="AlphaFoldDB" id="A0A6G1B7F0"/>
<evidence type="ECO:0000256" key="3">
    <source>
        <dbReference type="ARBA" id="ARBA00023274"/>
    </source>
</evidence>
<reference evidence="8 9" key="1">
    <citation type="submission" date="2019-11" db="EMBL/GenBank/DDBJ databases">
        <authorList>
            <person name="Yang C."/>
            <person name="Li F."/>
        </authorList>
    </citation>
    <scope>NUCLEOTIDE SEQUENCE [LARGE SCALE GENOMIC DNA]</scope>
    <source>
        <strain evidence="8">KB4526</strain>
        <tissue evidence="8">Muscle</tissue>
    </source>
</reference>
<dbReference type="Proteomes" id="UP000475037">
    <property type="component" value="Unassembled WGS sequence"/>
</dbReference>